<proteinExistence type="predicted"/>
<name>A0ABP8LSC8_9BACT</name>
<sequence length="457" mass="49241">MQFLKIKTLLLNKVTLFLCCCVALASCEDPNELGLGLVDDNIAGKYTDTLTVNVSTVLLDSVATSGSGNLLAGQYTNPYSGTALASTFFQVGLGSAAWTVAEDAAFDSLELILSYSGYSYGDTTQATTFEVHRLTSAMTPRTLSPYFFNEEPYSYLYAENSLYNTSNTATSADSLSSFTITPRPLSKDTFAIALSDELGQEWLSLKKAGDTRLTDATSFLNYFQGLKISSTAGSAVVGFPVASAKVRLHYSETVGGTKTARTRDFATVNPSLQYNQFLTNLEGSALEGLVRGGEPVPADQTGNVSVMQGGTGLMIKIEIPYLASLKGQVPPDLINRAVLVVEPLSNTAQYPFPVPPTLALYNTNSSNAPLAPVMFDSQNALTADYAEPNQQNPSGRYDFNLTPYIVELLRDENPGNLTLLLGTPSTTYRQQVGRLVVGGSENQQQSIKLKVYYTTIK</sequence>
<gene>
    <name evidence="2" type="ORF">GCM10023188_23850</name>
</gene>
<dbReference type="Proteomes" id="UP001500552">
    <property type="component" value="Unassembled WGS sequence"/>
</dbReference>
<feature type="signal peptide" evidence="1">
    <location>
        <begin position="1"/>
        <end position="25"/>
    </location>
</feature>
<reference evidence="3" key="1">
    <citation type="journal article" date="2019" name="Int. J. Syst. Evol. Microbiol.">
        <title>The Global Catalogue of Microorganisms (GCM) 10K type strain sequencing project: providing services to taxonomists for standard genome sequencing and annotation.</title>
        <authorList>
            <consortium name="The Broad Institute Genomics Platform"/>
            <consortium name="The Broad Institute Genome Sequencing Center for Infectious Disease"/>
            <person name="Wu L."/>
            <person name="Ma J."/>
        </authorList>
    </citation>
    <scope>NUCLEOTIDE SEQUENCE [LARGE SCALE GENOMIC DNA]</scope>
    <source>
        <strain evidence="3">JCM 17926</strain>
    </source>
</reference>
<evidence type="ECO:0000256" key="1">
    <source>
        <dbReference type="SAM" id="SignalP"/>
    </source>
</evidence>
<dbReference type="InterPro" id="IPR025366">
    <property type="entry name" value="DUF4270"/>
</dbReference>
<comment type="caution">
    <text evidence="2">The sequence shown here is derived from an EMBL/GenBank/DDBJ whole genome shotgun (WGS) entry which is preliminary data.</text>
</comment>
<keyword evidence="3" id="KW-1185">Reference proteome</keyword>
<organism evidence="2 3">
    <name type="scientific">Pontibacter saemangeumensis</name>
    <dbReference type="NCBI Taxonomy" id="1084525"/>
    <lineage>
        <taxon>Bacteria</taxon>
        <taxon>Pseudomonadati</taxon>
        <taxon>Bacteroidota</taxon>
        <taxon>Cytophagia</taxon>
        <taxon>Cytophagales</taxon>
        <taxon>Hymenobacteraceae</taxon>
        <taxon>Pontibacter</taxon>
    </lineage>
</organism>
<keyword evidence="1" id="KW-0732">Signal</keyword>
<feature type="chain" id="PRO_5046808278" description="DUF4270 family protein" evidence="1">
    <location>
        <begin position="26"/>
        <end position="457"/>
    </location>
</feature>
<dbReference type="PROSITE" id="PS51257">
    <property type="entry name" value="PROKAR_LIPOPROTEIN"/>
    <property type="match status" value="1"/>
</dbReference>
<evidence type="ECO:0000313" key="2">
    <source>
        <dbReference type="EMBL" id="GAA4433801.1"/>
    </source>
</evidence>
<evidence type="ECO:0008006" key="4">
    <source>
        <dbReference type="Google" id="ProtNLM"/>
    </source>
</evidence>
<evidence type="ECO:0000313" key="3">
    <source>
        <dbReference type="Proteomes" id="UP001500552"/>
    </source>
</evidence>
<accession>A0ABP8LSC8</accession>
<protein>
    <recommendedName>
        <fullName evidence="4">DUF4270 family protein</fullName>
    </recommendedName>
</protein>
<dbReference type="EMBL" id="BAABHC010000014">
    <property type="protein sequence ID" value="GAA4433801.1"/>
    <property type="molecule type" value="Genomic_DNA"/>
</dbReference>
<dbReference type="Pfam" id="PF14092">
    <property type="entry name" value="DUF4270"/>
    <property type="match status" value="1"/>
</dbReference>